<dbReference type="CDD" id="cd02274">
    <property type="entry name" value="DHDPR_N"/>
    <property type="match status" value="1"/>
</dbReference>
<keyword evidence="8 13" id="KW-0457">Lysine biosynthesis</keyword>
<evidence type="ECO:0000256" key="2">
    <source>
        <dbReference type="ARBA" id="ARBA00022490"/>
    </source>
</evidence>
<evidence type="ECO:0000256" key="1">
    <source>
        <dbReference type="ARBA" id="ARBA00006642"/>
    </source>
</evidence>
<dbReference type="Gene3D" id="3.40.50.720">
    <property type="entry name" value="NAD(P)-binding Rossmann-like Domain"/>
    <property type="match status" value="1"/>
</dbReference>
<dbReference type="PANTHER" id="PTHR20836:SF0">
    <property type="entry name" value="4-HYDROXY-TETRAHYDRODIPICOLINATE REDUCTASE 1, CHLOROPLASTIC-RELATED"/>
    <property type="match status" value="1"/>
</dbReference>
<evidence type="ECO:0000256" key="3">
    <source>
        <dbReference type="ARBA" id="ARBA00022605"/>
    </source>
</evidence>
<feature type="active site" description="Proton donor" evidence="13">
    <location>
        <position position="156"/>
    </location>
</feature>
<dbReference type="SUPFAM" id="SSF55347">
    <property type="entry name" value="Glyceraldehyde-3-phosphate dehydrogenase-like, C-terminal domain"/>
    <property type="match status" value="1"/>
</dbReference>
<dbReference type="EMBL" id="FJNE01000002">
    <property type="protein sequence ID" value="CZQ84754.1"/>
    <property type="molecule type" value="Genomic_DNA"/>
</dbReference>
<feature type="domain" description="Dihydrodipicolinate reductase N-terminal" evidence="14">
    <location>
        <begin position="1"/>
        <end position="125"/>
    </location>
</feature>
<dbReference type="Gene3D" id="3.30.360.10">
    <property type="entry name" value="Dihydrodipicolinate Reductase, domain 2"/>
    <property type="match status" value="1"/>
</dbReference>
<comment type="catalytic activity">
    <reaction evidence="11 13">
        <text>(S)-2,3,4,5-tetrahydrodipicolinate + NADP(+) + H2O = (2S,4S)-4-hydroxy-2,3,4,5-tetrahydrodipicolinate + NADPH + H(+)</text>
        <dbReference type="Rhea" id="RHEA:35331"/>
        <dbReference type="ChEBI" id="CHEBI:15377"/>
        <dbReference type="ChEBI" id="CHEBI:15378"/>
        <dbReference type="ChEBI" id="CHEBI:16845"/>
        <dbReference type="ChEBI" id="CHEBI:57783"/>
        <dbReference type="ChEBI" id="CHEBI:58349"/>
        <dbReference type="ChEBI" id="CHEBI:67139"/>
        <dbReference type="EC" id="1.17.1.8"/>
    </reaction>
</comment>
<evidence type="ECO:0000256" key="9">
    <source>
        <dbReference type="ARBA" id="ARBA00037922"/>
    </source>
</evidence>
<dbReference type="GO" id="GO:0016726">
    <property type="term" value="F:oxidoreductase activity, acting on CH or CH2 groups, NAD or NADP as acceptor"/>
    <property type="evidence" value="ECO:0007669"/>
    <property type="project" value="UniProtKB-UniRule"/>
</dbReference>
<dbReference type="InterPro" id="IPR036291">
    <property type="entry name" value="NAD(P)-bd_dom_sf"/>
</dbReference>
<dbReference type="STRING" id="140314.SAMN04488076_10117"/>
<dbReference type="InterPro" id="IPR022664">
    <property type="entry name" value="DapB_N_CS"/>
</dbReference>
<dbReference type="PIRSF" id="PIRSF000161">
    <property type="entry name" value="DHPR"/>
    <property type="match status" value="1"/>
</dbReference>
<dbReference type="Proteomes" id="UP000242754">
    <property type="component" value="Unassembled WGS sequence"/>
</dbReference>
<feature type="active site" description="Proton donor/acceptor" evidence="13">
    <location>
        <position position="152"/>
    </location>
</feature>
<dbReference type="GO" id="GO:0009089">
    <property type="term" value="P:lysine biosynthetic process via diaminopimelate"/>
    <property type="evidence" value="ECO:0007669"/>
    <property type="project" value="UniProtKB-UniRule"/>
</dbReference>
<dbReference type="EC" id="1.17.1.8" evidence="10 13"/>
<dbReference type="FunFam" id="3.30.360.10:FF:000009">
    <property type="entry name" value="4-hydroxy-tetrahydrodipicolinate reductase"/>
    <property type="match status" value="1"/>
</dbReference>
<dbReference type="Pfam" id="PF05173">
    <property type="entry name" value="DapB_C"/>
    <property type="match status" value="1"/>
</dbReference>
<protein>
    <recommendedName>
        <fullName evidence="10 13">4-hydroxy-tetrahydrodipicolinate reductase</fullName>
        <shortName evidence="13">HTPA reductase</shortName>
        <ecNumber evidence="10 13">1.17.1.8</ecNumber>
    </recommendedName>
</protein>
<dbReference type="OrthoDB" id="9790352at2"/>
<dbReference type="SUPFAM" id="SSF51735">
    <property type="entry name" value="NAD(P)-binding Rossmann-fold domains"/>
    <property type="match status" value="1"/>
</dbReference>
<dbReference type="InterPro" id="IPR023940">
    <property type="entry name" value="DHDPR_bac"/>
</dbReference>
<reference evidence="16 17" key="1">
    <citation type="submission" date="2016-02" db="EMBL/GenBank/DDBJ databases">
        <authorList>
            <person name="Wen L."/>
            <person name="He K."/>
            <person name="Yang H."/>
        </authorList>
    </citation>
    <scope>NUCLEOTIDE SEQUENCE [LARGE SCALE GENOMIC DNA]</scope>
    <source>
        <strain evidence="16">Trichococcus palustris</strain>
    </source>
</reference>
<dbReference type="GO" id="GO:0005829">
    <property type="term" value="C:cytosol"/>
    <property type="evidence" value="ECO:0007669"/>
    <property type="project" value="TreeGrafter"/>
</dbReference>
<evidence type="ECO:0000256" key="6">
    <source>
        <dbReference type="ARBA" id="ARBA00023002"/>
    </source>
</evidence>
<keyword evidence="5 13" id="KW-0220">Diaminopimelate biosynthesis</keyword>
<proteinExistence type="inferred from homology"/>
<keyword evidence="7 13" id="KW-0520">NAD</keyword>
<comment type="catalytic activity">
    <reaction evidence="12 13">
        <text>(S)-2,3,4,5-tetrahydrodipicolinate + NAD(+) + H2O = (2S,4S)-4-hydroxy-2,3,4,5-tetrahydrodipicolinate + NADH + H(+)</text>
        <dbReference type="Rhea" id="RHEA:35323"/>
        <dbReference type="ChEBI" id="CHEBI:15377"/>
        <dbReference type="ChEBI" id="CHEBI:15378"/>
        <dbReference type="ChEBI" id="CHEBI:16845"/>
        <dbReference type="ChEBI" id="CHEBI:57540"/>
        <dbReference type="ChEBI" id="CHEBI:57945"/>
        <dbReference type="ChEBI" id="CHEBI:67139"/>
        <dbReference type="EC" id="1.17.1.8"/>
    </reaction>
</comment>
<comment type="function">
    <text evidence="13">Catalyzes the conversion of 4-hydroxy-tetrahydrodipicolinate (HTPA) to tetrahydrodipicolinate.</text>
</comment>
<feature type="domain" description="Dihydrodipicolinate reductase C-terminal" evidence="15">
    <location>
        <begin position="128"/>
        <end position="262"/>
    </location>
</feature>
<feature type="binding site" evidence="13">
    <location>
        <position position="33"/>
    </location>
    <ligand>
        <name>NAD(+)</name>
        <dbReference type="ChEBI" id="CHEBI:57540"/>
    </ligand>
</feature>
<name>A0A143YC46_9LACT</name>
<keyword evidence="4 13" id="KW-0521">NADP</keyword>
<sequence>MRIIVSGFKGKMGTSCTNMVLNHEDFTLAAVYDPFATEAYLDEMPQYGGHHVRVYQDKELLASEVEADVWIDFSRPEAAYENTKFAITHRLRPVIGTTGFTADQFDELVSLSKEVGLGGLIAPNFAVGAVLMMEFAAKASKYFPNVEIIELHHDNKLDAPSGTAIKTAELIYKERGDHHQGNPEEMETIAGARGADFHGMKIHSVRLPGLVAHQQVQFGSAGEGLTIRHDSYDRESFMTGVALSCQKVMGIDYLAYGLENFL</sequence>
<evidence type="ECO:0000313" key="17">
    <source>
        <dbReference type="Proteomes" id="UP000242754"/>
    </source>
</evidence>
<dbReference type="InterPro" id="IPR000846">
    <property type="entry name" value="DapB_N"/>
</dbReference>
<dbReference type="HAMAP" id="MF_00102">
    <property type="entry name" value="DapB"/>
    <property type="match status" value="1"/>
</dbReference>
<keyword evidence="6 13" id="KW-0560">Oxidoreductase</keyword>
<evidence type="ECO:0000256" key="5">
    <source>
        <dbReference type="ARBA" id="ARBA00022915"/>
    </source>
</evidence>
<evidence type="ECO:0000259" key="15">
    <source>
        <dbReference type="Pfam" id="PF05173"/>
    </source>
</evidence>
<accession>A0A143YC46</accession>
<feature type="binding site" evidence="13">
    <location>
        <begin position="7"/>
        <end position="12"/>
    </location>
    <ligand>
        <name>NAD(+)</name>
        <dbReference type="ChEBI" id="CHEBI:57540"/>
    </ligand>
</feature>
<dbReference type="InterPro" id="IPR022663">
    <property type="entry name" value="DapB_C"/>
</dbReference>
<evidence type="ECO:0000256" key="8">
    <source>
        <dbReference type="ARBA" id="ARBA00023154"/>
    </source>
</evidence>
<dbReference type="PROSITE" id="PS01298">
    <property type="entry name" value="DAPB"/>
    <property type="match status" value="1"/>
</dbReference>
<feature type="binding site" evidence="13">
    <location>
        <position position="153"/>
    </location>
    <ligand>
        <name>(S)-2,3,4,5-tetrahydrodipicolinate</name>
        <dbReference type="ChEBI" id="CHEBI:16845"/>
    </ligand>
</feature>
<comment type="pathway">
    <text evidence="9 13">Amino-acid biosynthesis; L-lysine biosynthesis via DAP pathway; (S)-tetrahydrodipicolinate from L-aspartate: step 4/4.</text>
</comment>
<keyword evidence="2 13" id="KW-0963">Cytoplasm</keyword>
<dbReference type="GO" id="GO:0050661">
    <property type="term" value="F:NADP binding"/>
    <property type="evidence" value="ECO:0007669"/>
    <property type="project" value="UniProtKB-UniRule"/>
</dbReference>
<comment type="subunit">
    <text evidence="13">Homotetramer.</text>
</comment>
<dbReference type="NCBIfam" id="TIGR00036">
    <property type="entry name" value="dapB"/>
    <property type="match status" value="1"/>
</dbReference>
<comment type="caution">
    <text evidence="13">Lacks conserved residue(s) required for the propagation of feature annotation.</text>
</comment>
<evidence type="ECO:0000313" key="16">
    <source>
        <dbReference type="EMBL" id="CZQ84754.1"/>
    </source>
</evidence>
<dbReference type="GO" id="GO:0019877">
    <property type="term" value="P:diaminopimelate biosynthetic process"/>
    <property type="evidence" value="ECO:0007669"/>
    <property type="project" value="UniProtKB-UniRule"/>
</dbReference>
<feature type="binding site" evidence="13">
    <location>
        <begin position="96"/>
        <end position="98"/>
    </location>
    <ligand>
        <name>NAD(+)</name>
        <dbReference type="ChEBI" id="CHEBI:57540"/>
    </ligand>
</feature>
<evidence type="ECO:0000256" key="7">
    <source>
        <dbReference type="ARBA" id="ARBA00023027"/>
    </source>
</evidence>
<comment type="similarity">
    <text evidence="1 13">Belongs to the DapB family.</text>
</comment>
<dbReference type="GO" id="GO:0051287">
    <property type="term" value="F:NAD binding"/>
    <property type="evidence" value="ECO:0007669"/>
    <property type="project" value="UniProtKB-UniRule"/>
</dbReference>
<keyword evidence="3 13" id="KW-0028">Amino-acid biosynthesis</keyword>
<evidence type="ECO:0000256" key="4">
    <source>
        <dbReference type="ARBA" id="ARBA00022857"/>
    </source>
</evidence>
<evidence type="ECO:0000259" key="14">
    <source>
        <dbReference type="Pfam" id="PF01113"/>
    </source>
</evidence>
<evidence type="ECO:0000256" key="13">
    <source>
        <dbReference type="HAMAP-Rule" id="MF_00102"/>
    </source>
</evidence>
<dbReference type="Pfam" id="PF01113">
    <property type="entry name" value="DapB_N"/>
    <property type="match status" value="1"/>
</dbReference>
<comment type="subcellular location">
    <subcellularLocation>
        <location evidence="13">Cytoplasm</location>
    </subcellularLocation>
</comment>
<evidence type="ECO:0000256" key="12">
    <source>
        <dbReference type="ARBA" id="ARBA00049396"/>
    </source>
</evidence>
<dbReference type="RefSeq" id="WP_087031037.1">
    <property type="nucleotide sequence ID" value="NZ_FJNE01000002.1"/>
</dbReference>
<organism evidence="16 17">
    <name type="scientific">Trichococcus palustris</name>
    <dbReference type="NCBI Taxonomy" id="140314"/>
    <lineage>
        <taxon>Bacteria</taxon>
        <taxon>Bacillati</taxon>
        <taxon>Bacillota</taxon>
        <taxon>Bacilli</taxon>
        <taxon>Lactobacillales</taxon>
        <taxon>Carnobacteriaceae</taxon>
        <taxon>Trichococcus</taxon>
    </lineage>
</organism>
<dbReference type="UniPathway" id="UPA00034">
    <property type="reaction ID" value="UER00018"/>
</dbReference>
<evidence type="ECO:0000256" key="10">
    <source>
        <dbReference type="ARBA" id="ARBA00038983"/>
    </source>
</evidence>
<dbReference type="PANTHER" id="PTHR20836">
    <property type="entry name" value="DIHYDRODIPICOLINATE REDUCTASE"/>
    <property type="match status" value="1"/>
</dbReference>
<dbReference type="GO" id="GO:0008839">
    <property type="term" value="F:4-hydroxy-tetrahydrodipicolinate reductase"/>
    <property type="evidence" value="ECO:0007669"/>
    <property type="project" value="UniProtKB-UniRule"/>
</dbReference>
<feature type="binding site" evidence="13">
    <location>
        <begin position="162"/>
        <end position="163"/>
    </location>
    <ligand>
        <name>(S)-2,3,4,5-tetrahydrodipicolinate</name>
        <dbReference type="ChEBI" id="CHEBI:16845"/>
    </ligand>
</feature>
<dbReference type="AlphaFoldDB" id="A0A143YC46"/>
<keyword evidence="17" id="KW-1185">Reference proteome</keyword>
<evidence type="ECO:0000256" key="11">
    <source>
        <dbReference type="ARBA" id="ARBA00049080"/>
    </source>
</evidence>
<gene>
    <name evidence="13" type="primary">dapB</name>
    <name evidence="16" type="ORF">Tpal_533</name>
</gene>
<feature type="binding site" evidence="13">
    <location>
        <begin position="122"/>
        <end position="125"/>
    </location>
    <ligand>
        <name>NAD(+)</name>
        <dbReference type="ChEBI" id="CHEBI:57540"/>
    </ligand>
</feature>
<comment type="caution">
    <text evidence="13">Was originally thought to be a dihydrodipicolinate reductase (DHDPR), catalyzing the conversion of dihydrodipicolinate to tetrahydrodipicolinate. However, it was shown in E.coli that the substrate of the enzymatic reaction is not dihydrodipicolinate (DHDP) but in fact (2S,4S)-4-hydroxy-2,3,4,5-tetrahydrodipicolinic acid (HTPA), the product released by the DapA-catalyzed reaction.</text>
</comment>